<dbReference type="AlphaFoldDB" id="A0A9W8DL90"/>
<reference evidence="6" key="1">
    <citation type="submission" date="2022-07" db="EMBL/GenBank/DDBJ databases">
        <title>Phylogenomic reconstructions and comparative analyses of Kickxellomycotina fungi.</title>
        <authorList>
            <person name="Reynolds N.K."/>
            <person name="Stajich J.E."/>
            <person name="Barry K."/>
            <person name="Grigoriev I.V."/>
            <person name="Crous P."/>
            <person name="Smith M.E."/>
        </authorList>
    </citation>
    <scope>NUCLEOTIDE SEQUENCE</scope>
    <source>
        <strain evidence="6">NBRC 100468</strain>
    </source>
</reference>
<dbReference type="Pfam" id="PF10312">
    <property type="entry name" value="Cactin_mid"/>
    <property type="match status" value="1"/>
</dbReference>
<name>A0A9W8DL90_9FUNG</name>
<evidence type="ECO:0000256" key="2">
    <source>
        <dbReference type="ARBA" id="ARBA00034534"/>
    </source>
</evidence>
<evidence type="ECO:0000313" key="7">
    <source>
        <dbReference type="Proteomes" id="UP001150538"/>
    </source>
</evidence>
<evidence type="ECO:0000259" key="5">
    <source>
        <dbReference type="Pfam" id="PF10312"/>
    </source>
</evidence>
<feature type="region of interest" description="Disordered" evidence="3">
    <location>
        <begin position="296"/>
        <end position="316"/>
    </location>
</feature>
<dbReference type="GO" id="GO:0045292">
    <property type="term" value="P:mRNA cis splicing, via spliceosome"/>
    <property type="evidence" value="ECO:0007669"/>
    <property type="project" value="TreeGrafter"/>
</dbReference>
<comment type="caution">
    <text evidence="6">The sequence shown here is derived from an EMBL/GenBank/DDBJ whole genome shotgun (WGS) entry which is preliminary data.</text>
</comment>
<gene>
    <name evidence="6" type="ORF">H4219_004601</name>
</gene>
<proteinExistence type="inferred from homology"/>
<sequence length="518" mass="61552">MYSNVDNPFNDVSLSKKFVWKKKADLDRERGISKKERERIERERREETARELEKLNKRREEREMEQLFREQEMARLQREAEQAQLGDWEDREERFHLEQAKKRAEIRIKEGRERPVDILATNLRLANDEDQEFESDDKDVELDLEVEVEEPWKLCQRLGLKDLDELYDDIQMYLSLEKNPVNAEFWRAMLLVCDAQRQKLEEAGQSAGTNSSGAVIDPISIEIEKMLENKGEKQLEALQNDIQAKINSGEPIDTEYWERVTKSIVIKMAEVKLSKMHEQILLARLDKLRRYEMKEKEKRSHLLPGGDGNKELGKGTPEDAKRMLRERQQELQAQHEAKRAAALLAQQSDISTMDEQTKQLYIQEAGRELDIDEAIFAEEEELAKSSSNNATYSWEDKYRPRKPRYHNRVHVGYDWNKYNQTHYDHDNPPPKVVQGYKFNLFYPDLIDKSQAPTYRIEKEPGNEDTVIIRFIAGPPYEDVAFRIVKKEWEHSRKRGFRNSFDKGVLQLHFRFRRQFYRR</sequence>
<comment type="similarity">
    <text evidence="1">Belongs to the CACTIN family.</text>
</comment>
<feature type="domain" description="Splicing factor Cactin C-terminal" evidence="4">
    <location>
        <begin position="394"/>
        <end position="518"/>
    </location>
</feature>
<dbReference type="EMBL" id="JANBPU010000176">
    <property type="protein sequence ID" value="KAJ1914861.1"/>
    <property type="molecule type" value="Genomic_DNA"/>
</dbReference>
<keyword evidence="7" id="KW-1185">Reference proteome</keyword>
<feature type="domain" description="Splicing factor cactin central" evidence="5">
    <location>
        <begin position="78"/>
        <end position="277"/>
    </location>
</feature>
<dbReference type="OrthoDB" id="265955at2759"/>
<accession>A0A9W8DL90</accession>
<evidence type="ECO:0000313" key="6">
    <source>
        <dbReference type="EMBL" id="KAJ1914861.1"/>
    </source>
</evidence>
<dbReference type="InterPro" id="IPR018816">
    <property type="entry name" value="Cactin_central"/>
</dbReference>
<dbReference type="Proteomes" id="UP001150538">
    <property type="component" value="Unassembled WGS sequence"/>
</dbReference>
<dbReference type="Pfam" id="PF09732">
    <property type="entry name" value="CactinC_cactus"/>
    <property type="match status" value="1"/>
</dbReference>
<dbReference type="SMART" id="SM01050">
    <property type="entry name" value="CactinC_cactus"/>
    <property type="match status" value="1"/>
</dbReference>
<protein>
    <recommendedName>
        <fullName evidence="2">Splicing factor Cactin</fullName>
    </recommendedName>
</protein>
<evidence type="ECO:0000259" key="4">
    <source>
        <dbReference type="Pfam" id="PF09732"/>
    </source>
</evidence>
<dbReference type="PANTHER" id="PTHR21737:SF4">
    <property type="entry name" value="SPLICING FACTOR CACTIN"/>
    <property type="match status" value="1"/>
</dbReference>
<evidence type="ECO:0000256" key="1">
    <source>
        <dbReference type="ARBA" id="ARBA00006895"/>
    </source>
</evidence>
<evidence type="ECO:0000256" key="3">
    <source>
        <dbReference type="SAM" id="MobiDB-lite"/>
    </source>
</evidence>
<dbReference type="PANTHER" id="PTHR21737">
    <property type="entry name" value="POLYGLUTAMINE BINDING PROTEIN 1/MARVEL MEMBRANE-ASSOCIATING DOMAIN CONTAINING 3"/>
    <property type="match status" value="1"/>
</dbReference>
<organism evidence="6 7">
    <name type="scientific">Mycoemilia scoparia</name>
    <dbReference type="NCBI Taxonomy" id="417184"/>
    <lineage>
        <taxon>Eukaryota</taxon>
        <taxon>Fungi</taxon>
        <taxon>Fungi incertae sedis</taxon>
        <taxon>Zoopagomycota</taxon>
        <taxon>Kickxellomycotina</taxon>
        <taxon>Kickxellomycetes</taxon>
        <taxon>Kickxellales</taxon>
        <taxon>Kickxellaceae</taxon>
        <taxon>Mycoemilia</taxon>
    </lineage>
</organism>
<dbReference type="InterPro" id="IPR019134">
    <property type="entry name" value="Cactin_C"/>
</dbReference>
<dbReference type="GO" id="GO:0005737">
    <property type="term" value="C:cytoplasm"/>
    <property type="evidence" value="ECO:0007669"/>
    <property type="project" value="TreeGrafter"/>
</dbReference>
<dbReference type="GO" id="GO:0005681">
    <property type="term" value="C:spliceosomal complex"/>
    <property type="evidence" value="ECO:0007669"/>
    <property type="project" value="TreeGrafter"/>
</dbReference>
<feature type="region of interest" description="Disordered" evidence="3">
    <location>
        <begin position="25"/>
        <end position="51"/>
    </location>
</feature>